<dbReference type="AlphaFoldDB" id="A0A9N8JKQ0"/>
<sequence>MQSSPPKAEPAMASSSQSTTRDPLTLLKYIESEISSLYTSASAKPTDETPPHLARSKYLDIHTAIHDFDLATKKRDSAISGEYLYHWLGSQMRDYCTSMRGYIFRDQHDDNDASSSRNLLTAYLSCYRKFGRLAILVANLMQCWERHWLRRAKDEKKISVGSIEELHKLVWRQEVLESIARDSVSKKVLEELHTAMEVLEETRYGTREGDLRIVKDVVQSLSCLYNRE</sequence>
<evidence type="ECO:0000256" key="1">
    <source>
        <dbReference type="SAM" id="MobiDB-lite"/>
    </source>
</evidence>
<keyword evidence="3" id="KW-1185">Reference proteome</keyword>
<organism evidence="2 3">
    <name type="scientific">Aureobasidium mustum</name>
    <dbReference type="NCBI Taxonomy" id="2773714"/>
    <lineage>
        <taxon>Eukaryota</taxon>
        <taxon>Fungi</taxon>
        <taxon>Dikarya</taxon>
        <taxon>Ascomycota</taxon>
        <taxon>Pezizomycotina</taxon>
        <taxon>Dothideomycetes</taxon>
        <taxon>Dothideomycetidae</taxon>
        <taxon>Dothideales</taxon>
        <taxon>Saccotheciaceae</taxon>
        <taxon>Aureobasidium</taxon>
    </lineage>
</organism>
<accession>A0A9N8JKQ0</accession>
<proteinExistence type="predicted"/>
<name>A0A9N8JKQ0_9PEZI</name>
<protein>
    <recommendedName>
        <fullName evidence="4">Cullin N-terminal domain-containing protein</fullName>
    </recommendedName>
</protein>
<dbReference type="SUPFAM" id="SSF74788">
    <property type="entry name" value="Cullin repeat-like"/>
    <property type="match status" value="1"/>
</dbReference>
<feature type="region of interest" description="Disordered" evidence="1">
    <location>
        <begin position="1"/>
        <end position="23"/>
    </location>
</feature>
<comment type="caution">
    <text evidence="2">The sequence shown here is derived from an EMBL/GenBank/DDBJ whole genome shotgun (WGS) entry which is preliminary data.</text>
</comment>
<dbReference type="InterPro" id="IPR016159">
    <property type="entry name" value="Cullin_repeat-like_dom_sf"/>
</dbReference>
<dbReference type="Gene3D" id="1.20.1310.10">
    <property type="entry name" value="Cullin Repeats"/>
    <property type="match status" value="1"/>
</dbReference>
<feature type="compositionally biased region" description="Polar residues" evidence="1">
    <location>
        <begin position="13"/>
        <end position="22"/>
    </location>
</feature>
<dbReference type="Proteomes" id="UP000714618">
    <property type="component" value="Unassembled WGS sequence"/>
</dbReference>
<evidence type="ECO:0008006" key="4">
    <source>
        <dbReference type="Google" id="ProtNLM"/>
    </source>
</evidence>
<dbReference type="OrthoDB" id="27073at2759"/>
<dbReference type="EMBL" id="CAIJEO010000002">
    <property type="protein sequence ID" value="CAD0087133.1"/>
    <property type="molecule type" value="Genomic_DNA"/>
</dbReference>
<evidence type="ECO:0000313" key="2">
    <source>
        <dbReference type="EMBL" id="CAD0087133.1"/>
    </source>
</evidence>
<reference evidence="2" key="1">
    <citation type="submission" date="2020-06" db="EMBL/GenBank/DDBJ databases">
        <authorList>
            <person name="Onetto C."/>
        </authorList>
    </citation>
    <scope>NUCLEOTIDE SEQUENCE</scope>
</reference>
<evidence type="ECO:0000313" key="3">
    <source>
        <dbReference type="Proteomes" id="UP000714618"/>
    </source>
</evidence>
<gene>
    <name evidence="2" type="ORF">AWRI4233_LOCUS1233</name>
</gene>